<proteinExistence type="predicted"/>
<evidence type="ECO:0000259" key="2">
    <source>
        <dbReference type="Pfam" id="PF25023"/>
    </source>
</evidence>
<name>A0A934MRB9_9BACL</name>
<evidence type="ECO:0000313" key="4">
    <source>
        <dbReference type="Proteomes" id="UP000640274"/>
    </source>
</evidence>
<dbReference type="PANTHER" id="PTHR32305:SF15">
    <property type="entry name" value="PROTEIN RHSA-RELATED"/>
    <property type="match status" value="1"/>
</dbReference>
<dbReference type="Proteomes" id="UP000640274">
    <property type="component" value="Unassembled WGS sequence"/>
</dbReference>
<dbReference type="InterPro" id="IPR056823">
    <property type="entry name" value="TEN-like_YD-shell"/>
</dbReference>
<dbReference type="Gene3D" id="2.180.10.10">
    <property type="entry name" value="RHS repeat-associated core"/>
    <property type="match status" value="3"/>
</dbReference>
<dbReference type="Pfam" id="PF25023">
    <property type="entry name" value="TEN_YD-shell"/>
    <property type="match status" value="2"/>
</dbReference>
<dbReference type="EMBL" id="JAELUP010000089">
    <property type="protein sequence ID" value="MBJ6362738.1"/>
    <property type="molecule type" value="Genomic_DNA"/>
</dbReference>
<feature type="domain" description="Teneurin-like YD-shell" evidence="2">
    <location>
        <begin position="1070"/>
        <end position="1179"/>
    </location>
</feature>
<protein>
    <submittedName>
        <fullName evidence="3">RHS repeat protein</fullName>
    </submittedName>
</protein>
<gene>
    <name evidence="3" type="ORF">JFN88_16080</name>
</gene>
<comment type="caution">
    <text evidence="3">The sequence shown here is derived from an EMBL/GenBank/DDBJ whole genome shotgun (WGS) entry which is preliminary data.</text>
</comment>
<feature type="domain" description="Teneurin-like YD-shell" evidence="2">
    <location>
        <begin position="1328"/>
        <end position="1574"/>
    </location>
</feature>
<dbReference type="InterPro" id="IPR050708">
    <property type="entry name" value="T6SS_VgrG/RHS"/>
</dbReference>
<dbReference type="InterPro" id="IPR022385">
    <property type="entry name" value="Rhs_assc_core"/>
</dbReference>
<dbReference type="InterPro" id="IPR031325">
    <property type="entry name" value="RHS_repeat"/>
</dbReference>
<dbReference type="NCBIfam" id="TIGR03696">
    <property type="entry name" value="Rhs_assc_core"/>
    <property type="match status" value="1"/>
</dbReference>
<dbReference type="NCBIfam" id="TIGR01643">
    <property type="entry name" value="YD_repeat_2x"/>
    <property type="match status" value="3"/>
</dbReference>
<keyword evidence="1" id="KW-0677">Repeat</keyword>
<dbReference type="PANTHER" id="PTHR32305">
    <property type="match status" value="1"/>
</dbReference>
<evidence type="ECO:0000313" key="3">
    <source>
        <dbReference type="EMBL" id="MBJ6362738.1"/>
    </source>
</evidence>
<dbReference type="Pfam" id="PF05593">
    <property type="entry name" value="RHS_repeat"/>
    <property type="match status" value="1"/>
</dbReference>
<organism evidence="3 4">
    <name type="scientific">Paenibacillus roseus</name>
    <dbReference type="NCBI Taxonomy" id="2798579"/>
    <lineage>
        <taxon>Bacteria</taxon>
        <taxon>Bacillati</taxon>
        <taxon>Bacillota</taxon>
        <taxon>Bacilli</taxon>
        <taxon>Bacillales</taxon>
        <taxon>Paenibacillaceae</taxon>
        <taxon>Paenibacillus</taxon>
    </lineage>
</organism>
<keyword evidence="4" id="KW-1185">Reference proteome</keyword>
<evidence type="ECO:0000256" key="1">
    <source>
        <dbReference type="ARBA" id="ARBA00022737"/>
    </source>
</evidence>
<accession>A0A934MRB9</accession>
<dbReference type="InterPro" id="IPR006530">
    <property type="entry name" value="YD"/>
</dbReference>
<dbReference type="RefSeq" id="WP_199020276.1">
    <property type="nucleotide sequence ID" value="NZ_JAELUP010000089.1"/>
</dbReference>
<reference evidence="3" key="1">
    <citation type="submission" date="2020-12" db="EMBL/GenBank/DDBJ databases">
        <authorList>
            <person name="Huq M.A."/>
        </authorList>
    </citation>
    <scope>NUCLEOTIDE SEQUENCE</scope>
    <source>
        <strain evidence="3">MAHUQ-46</strain>
    </source>
</reference>
<sequence>MRQAIQKCLLIFFSIMLLFTSLPVGVLSAEAVEQSPEPYEIEPEIVNKSEALAKAYQIEQATIQGLLDEGYTAEEVNLALQLKDAESLTFEDALGSAKRVPLNRSEESSDSIVGEAPRLHQPLGEAYVANSMRAAAAANGPINPVNEETIKNVNTKVDQAPYKLDASSESVSTFDGSLNVSATDLMLPGRNGLSFALTRTYSSSDANYFDISTEYVFSSASYQVVIEAIVEKYEMMYSTVFNMNQVREYASCASGALETSRPIGVSTWVLNNQNRSQTEVSKQTDAMNRVKPQDSTPWSSCVSGYKKRDVFNYYANSPAQTVALAKHAVKIGEGKKETVVYEVYATEAEAIQSKQKLEQYFADYGYLVAYDWDQNMEYRYKKETPNAVQIKVIPFYTPKNRSDKTIHDKLFPIGKGWSWNIPYIKEGKYISLGSEGTYEINGSKLKGYQWDDLTFKTQTGSILVNGTNQSYAYSLSAMDGKQYYFDAAGKLLKITDAYNNFIDFGYTFVSAYNTNLLSSITDPIGNQIQISYSSTAVTLTYGDRTVSYQKTAITEQGKTIEILDRVLDPQNRTTRYRYKEKNDVRYNMIGSSLQSGVGNGYALLTTVIHPTGAETVYEYGETPVTRFVGPDAVMQTYRMQWREDRVLYQNPLTQQTTYEASNRMNITYTGDYASSYGSNATFSSTVDNVLSKTTYQFDKVYVSATLPTEYYLTRTEQIQSGLEITQQMTYDRTRRLTVPLSTTMTYKDTQSGASQTVSTSQQFDSLGNRLSSTNELGVTITYTYHPNTHLIQTITQPTSATETIFTEVTKTAQGDPDVVKVTGTNSSGPLWARYDYDYDSYGNLIRKTTNIDPADLSKVVVQNYEYGYQSAFLTRQYASGLDANNQAFTVEVKAEYNPLTGEMNAYTDGMQNKTMYQYDKIGRLTKVTNPDSTTSSIAYQDASNVMTQVNEAGAKTELRYNPLGLPDQIGLYVHGSYVAKNKYVYDAYGRKVVEEDALGNQTKTDYQPQSWGLRIVTTPPSGSPSIVEDNLITRTSTAMDGLGNQVATTRDIIQRPIQTSETKVHSATPSQTKVIQTEKLTYDYLGNVKTQENGANQVTHFSYDGLGRLSTVTTPLAETTSYTYDLTGNLLTLTAPDGSITKKSYDSLGRVIRSQKPASVEETYFYDGNGNVSKRQDANGHTLHYTYGARNQLLARSDGSQTDRFTYTADGLRQSMQDSTGTTSYVYDDATRKLVTVGFPDAKTVQYTYDERGNTKSLTGPFNDAATYAYDAQNRLTSINNGTEAAYGYYTNGMLKTITQGNGVVAAYQYTGLELTQLSYSGSGMSPVTYSYVYDDAKNISERSKNEGKDRFTYDAVNRIKTSTLNNEVYTYDARGNRESLEGDRLAELTDAAYTYDNYNRLTKVKRGTQGEVAYKYNGDGFMVERTEGGVTTRYYYSGNEIIAEGRVDANGTVTKIASYVRGIQLNSRTDHAGVKAYYMQNGHGDVEYVVDSSRKIVNQYTYDIWGNLTDKTETTGNPFLYAGEYWDSSTQLQYLRARWYDPGTGRFISRDTYEGELNSPLSQNLYTYVINNPLRYIDPSGNYCVSKDGDYAHSGACGDLRTSYWFSDEAGQMIVKNGILVGMSQNGGATRSYQNAIKKGQAIKWNAWYSTSKPTERNPGPVTEQNRHTNQTKIIELKNLGESWNNFNTKFQFNTSELGVYTSYSVYGNGIDLNFKNGNKLRVEFSIGNAEMGIYFDDKGSFFLGANFTAGIADFTYFNKINNSSYYLSFNISVSVLTYGAYVKNSGGTYKFHVALGEGGIGAGIGMTQIK</sequence>